<dbReference type="SUPFAM" id="SSF53067">
    <property type="entry name" value="Actin-like ATPase domain"/>
    <property type="match status" value="1"/>
</dbReference>
<dbReference type="AlphaFoldDB" id="A0A916RLV9"/>
<keyword evidence="2" id="KW-0418">Kinase</keyword>
<proteinExistence type="inferred from homology"/>
<evidence type="ECO:0000313" key="2">
    <source>
        <dbReference type="EMBL" id="GGA62145.1"/>
    </source>
</evidence>
<organism evidence="2 3">
    <name type="scientific">Pelagibacterium lentulum</name>
    <dbReference type="NCBI Taxonomy" id="2029865"/>
    <lineage>
        <taxon>Bacteria</taxon>
        <taxon>Pseudomonadati</taxon>
        <taxon>Pseudomonadota</taxon>
        <taxon>Alphaproteobacteria</taxon>
        <taxon>Hyphomicrobiales</taxon>
        <taxon>Devosiaceae</taxon>
        <taxon>Pelagibacterium</taxon>
    </lineage>
</organism>
<dbReference type="PANTHER" id="PTHR18964">
    <property type="entry name" value="ROK (REPRESSOR, ORF, KINASE) FAMILY"/>
    <property type="match status" value="1"/>
</dbReference>
<dbReference type="CDD" id="cd00093">
    <property type="entry name" value="HTH_XRE"/>
    <property type="match status" value="1"/>
</dbReference>
<evidence type="ECO:0000313" key="3">
    <source>
        <dbReference type="Proteomes" id="UP000596977"/>
    </source>
</evidence>
<dbReference type="Pfam" id="PF00480">
    <property type="entry name" value="ROK"/>
    <property type="match status" value="1"/>
</dbReference>
<dbReference type="OrthoDB" id="9810372at2"/>
<dbReference type="Gene3D" id="3.30.420.40">
    <property type="match status" value="2"/>
</dbReference>
<dbReference type="InterPro" id="IPR043129">
    <property type="entry name" value="ATPase_NBD"/>
</dbReference>
<dbReference type="InterPro" id="IPR000600">
    <property type="entry name" value="ROK"/>
</dbReference>
<dbReference type="InterPro" id="IPR036388">
    <property type="entry name" value="WH-like_DNA-bd_sf"/>
</dbReference>
<reference evidence="2 3" key="1">
    <citation type="journal article" date="2014" name="Int. J. Syst. Evol. Microbiol.">
        <title>Complete genome sequence of Corynebacterium casei LMG S-19264T (=DSM 44701T), isolated from a smear-ripened cheese.</title>
        <authorList>
            <consortium name="US DOE Joint Genome Institute (JGI-PGF)"/>
            <person name="Walter F."/>
            <person name="Albersmeier A."/>
            <person name="Kalinowski J."/>
            <person name="Ruckert C."/>
        </authorList>
    </citation>
    <scope>NUCLEOTIDE SEQUENCE [LARGE SCALE GENOMIC DNA]</scope>
    <source>
        <strain evidence="2 3">CGMCC 1.15896</strain>
    </source>
</reference>
<dbReference type="Proteomes" id="UP000596977">
    <property type="component" value="Unassembled WGS sequence"/>
</dbReference>
<sequence>MRKNGGQLLALLRDNGAMSRADLARAIGVSAPALTKIASSQLERGLIAEADSSSSSGLGRPGTLINLRPSSCYVVGANVGAGRVGVVLADMMLNVVARKSFTFDFDAVGVDEIIAKTAKAINALIDKSGLPRQAIKGMGVGVPGKVDRAGRSNVSSKFTQWLHDIPFADQLEQLLDLPVVLEHNATAMALAEAFYGAGRGYGTVLHLYLRAGLGAGLVHARHGELVHPGPVEIGHIVIDPDGQPCQCGGRGCVETVFSEAALLRAMSLSQVPSTGLIAAAMDSPDVWEPAYARFLEALSTTVTLLGPDLILLGGHLGEAPAALLDALNADLPKRLMPQFRGVRVARATLQPDAGALGAACVGLEKFVFEG</sequence>
<dbReference type="GO" id="GO:0016301">
    <property type="term" value="F:kinase activity"/>
    <property type="evidence" value="ECO:0007669"/>
    <property type="project" value="UniProtKB-KW"/>
</dbReference>
<protein>
    <submittedName>
        <fullName evidence="2">Sugar kinase</fullName>
    </submittedName>
</protein>
<dbReference type="SUPFAM" id="SSF46785">
    <property type="entry name" value="Winged helix' DNA-binding domain"/>
    <property type="match status" value="1"/>
</dbReference>
<keyword evidence="3" id="KW-1185">Reference proteome</keyword>
<comment type="caution">
    <text evidence="2">The sequence shown here is derived from an EMBL/GenBank/DDBJ whole genome shotgun (WGS) entry which is preliminary data.</text>
</comment>
<accession>A0A916RLV9</accession>
<keyword evidence="2" id="KW-0808">Transferase</keyword>
<evidence type="ECO:0000256" key="1">
    <source>
        <dbReference type="ARBA" id="ARBA00006479"/>
    </source>
</evidence>
<dbReference type="InterPro" id="IPR036390">
    <property type="entry name" value="WH_DNA-bd_sf"/>
</dbReference>
<dbReference type="InterPro" id="IPR001387">
    <property type="entry name" value="Cro/C1-type_HTH"/>
</dbReference>
<gene>
    <name evidence="2" type="ORF">GCM10011499_35590</name>
</gene>
<dbReference type="RefSeq" id="WP_127072213.1">
    <property type="nucleotide sequence ID" value="NZ_BMKB01000008.1"/>
</dbReference>
<comment type="similarity">
    <text evidence="1">Belongs to the ROK (NagC/XylR) family.</text>
</comment>
<dbReference type="EMBL" id="BMKB01000008">
    <property type="protein sequence ID" value="GGA62145.1"/>
    <property type="molecule type" value="Genomic_DNA"/>
</dbReference>
<dbReference type="PANTHER" id="PTHR18964:SF149">
    <property type="entry name" value="BIFUNCTIONAL UDP-N-ACETYLGLUCOSAMINE 2-EPIMERASE_N-ACETYLMANNOSAMINE KINASE"/>
    <property type="match status" value="1"/>
</dbReference>
<dbReference type="Gene3D" id="1.10.10.10">
    <property type="entry name" value="Winged helix-like DNA-binding domain superfamily/Winged helix DNA-binding domain"/>
    <property type="match status" value="1"/>
</dbReference>
<name>A0A916RLV9_9HYPH</name>